<dbReference type="Proteomes" id="UP000257109">
    <property type="component" value="Unassembled WGS sequence"/>
</dbReference>
<comment type="caution">
    <text evidence="4">The sequence shown here is derived from an EMBL/GenBank/DDBJ whole genome shotgun (WGS) entry which is preliminary data.</text>
</comment>
<dbReference type="AlphaFoldDB" id="A0A371FS23"/>
<evidence type="ECO:0000313" key="4">
    <source>
        <dbReference type="EMBL" id="RDX81072.1"/>
    </source>
</evidence>
<evidence type="ECO:0000313" key="5">
    <source>
        <dbReference type="Proteomes" id="UP000257109"/>
    </source>
</evidence>
<reference evidence="4" key="1">
    <citation type="submission" date="2018-05" db="EMBL/GenBank/DDBJ databases">
        <title>Draft genome of Mucuna pruriens seed.</title>
        <authorList>
            <person name="Nnadi N.E."/>
            <person name="Vos R."/>
            <person name="Hasami M.H."/>
            <person name="Devisetty U.K."/>
            <person name="Aguiy J.C."/>
        </authorList>
    </citation>
    <scope>NUCLEOTIDE SEQUENCE [LARGE SCALE GENOMIC DNA]</scope>
    <source>
        <strain evidence="4">JCA_2017</strain>
    </source>
</reference>
<keyword evidence="5" id="KW-1185">Reference proteome</keyword>
<evidence type="ECO:0000256" key="1">
    <source>
        <dbReference type="ARBA" id="ARBA00007637"/>
    </source>
</evidence>
<name>A0A371FS23_MUCPR</name>
<organism evidence="4 5">
    <name type="scientific">Mucuna pruriens</name>
    <name type="common">Velvet bean</name>
    <name type="synonym">Dolichos pruriens</name>
    <dbReference type="NCBI Taxonomy" id="157652"/>
    <lineage>
        <taxon>Eukaryota</taxon>
        <taxon>Viridiplantae</taxon>
        <taxon>Streptophyta</taxon>
        <taxon>Embryophyta</taxon>
        <taxon>Tracheophyta</taxon>
        <taxon>Spermatophyta</taxon>
        <taxon>Magnoliopsida</taxon>
        <taxon>eudicotyledons</taxon>
        <taxon>Gunneridae</taxon>
        <taxon>Pentapetalae</taxon>
        <taxon>rosids</taxon>
        <taxon>fabids</taxon>
        <taxon>Fabales</taxon>
        <taxon>Fabaceae</taxon>
        <taxon>Papilionoideae</taxon>
        <taxon>50 kb inversion clade</taxon>
        <taxon>NPAAA clade</taxon>
        <taxon>indigoferoid/millettioid clade</taxon>
        <taxon>Phaseoleae</taxon>
        <taxon>Mucuna</taxon>
    </lineage>
</organism>
<dbReference type="InterPro" id="IPR036291">
    <property type="entry name" value="NAD(P)-bd_dom_sf"/>
</dbReference>
<keyword evidence="3" id="KW-0413">Isomerase</keyword>
<keyword evidence="2" id="KW-0520">NAD</keyword>
<dbReference type="PANTHER" id="PTHR43574">
    <property type="entry name" value="EPIMERASE-RELATED"/>
    <property type="match status" value="1"/>
</dbReference>
<dbReference type="SUPFAM" id="SSF51735">
    <property type="entry name" value="NAD(P)-binding Rossmann-fold domains"/>
    <property type="match status" value="1"/>
</dbReference>
<comment type="similarity">
    <text evidence="1">Belongs to the NAD(P)-dependent epimerase/dehydratase family.</text>
</comment>
<evidence type="ECO:0000256" key="2">
    <source>
        <dbReference type="ARBA" id="ARBA00023027"/>
    </source>
</evidence>
<accession>A0A371FS23</accession>
<evidence type="ECO:0000256" key="3">
    <source>
        <dbReference type="ARBA" id="ARBA00023235"/>
    </source>
</evidence>
<evidence type="ECO:0008006" key="6">
    <source>
        <dbReference type="Google" id="ProtNLM"/>
    </source>
</evidence>
<protein>
    <recommendedName>
        <fullName evidence="6">NAD(P)-binding domain-containing protein</fullName>
    </recommendedName>
</protein>
<sequence>MWCGHFNPKILTVSETNSTTSCTCRLHFLTMGTTNVNVVLKPQNFSNLCHNTPCLRFLSPKPPLLRSSHSNMPSKLKLTSFSMSKVTHFKVSQDALSPTEQSLSSSSRPIAENDLLIVGPGVLGRLVAHKWCQEIPGGQVYGQTVTTDHHNELIQMGINPSLKWTEATHKFPNVLYCAPPSRTPDYAGNVRLAALSWNGEGSFLFTSSSAPYDCNDNGPCDEDSPVVPIGRSPRIDVLLKAENVVLEFGDRGAHNYYLEKGIVDSRPDHILNLIHYEDAASLAVAILKKKFRGQILLGCDNHPLSRQEMMDLVNNSGKFSKKFDKFTGSDDPLGKRLNNTRTRQELGWEPKYPSFARFLESSSL</sequence>
<dbReference type="OrthoDB" id="674948at2759"/>
<dbReference type="Gene3D" id="3.40.50.720">
    <property type="entry name" value="NAD(P)-binding Rossmann-like Domain"/>
    <property type="match status" value="1"/>
</dbReference>
<gene>
    <name evidence="4" type="ORF">CR513_38287</name>
</gene>
<dbReference type="EMBL" id="QJKJ01008021">
    <property type="protein sequence ID" value="RDX81072.1"/>
    <property type="molecule type" value="Genomic_DNA"/>
</dbReference>
<proteinExistence type="inferred from homology"/>
<dbReference type="GO" id="GO:0016853">
    <property type="term" value="F:isomerase activity"/>
    <property type="evidence" value="ECO:0007669"/>
    <property type="project" value="UniProtKB-KW"/>
</dbReference>